<dbReference type="GO" id="GO:0016740">
    <property type="term" value="F:transferase activity"/>
    <property type="evidence" value="ECO:0007669"/>
    <property type="project" value="UniProtKB-KW"/>
</dbReference>
<evidence type="ECO:0000313" key="3">
    <source>
        <dbReference type="Proteomes" id="UP000199072"/>
    </source>
</evidence>
<sequence length="557" mass="61067">MKTKKYIRRTIQIGALSGIFFLGSFAALKLENAPITKEMVGSAKQLIGIDINEAQADSILGSLSFYRSTYQALRRIDMPASTVPALIFNPVPVGFNFPDKVNSFLPGKALVTRLPANPDSLAFYSIMQLASLIKTKQISSLELTKFYIRRLKKFDDKLRFVVTFTEEHALKQAAKADAEIKQGHYKGLLHGIPFGAKDLLAQHEYPTTYGAPIYRERIIPIDAAVITKLENAGAILIAKTSMGELATGDIWFGGRTKNPWNISRGSSGSSAGSASAVSMGCLPFAIGSETQGSIINPAAECGVTGLRPSFGRVSKYGAMALSWSMDKLGPITRNAEDAAIVFNVIKGTDPRDLSTIAAPFNYNGDMKTLKGFRIGYIKADFDDKYDNHDNDSVTLATLQKLGATLVPIRYPDLPINEMGFILGIEAGAAFQNLVINKDVDKLTRQEKRNWAYTLRGAQFASAAEYINANRARTMLIQQWYEKLKGLDLYMSPCFTTNLTLSSLTGNPAIVVPNGKIGPKYRTSITFNGQLFGEGKMLEAANIYQAATRYHQQYPVEP</sequence>
<dbReference type="PANTHER" id="PTHR11895:SF73">
    <property type="entry name" value="AMIDASE FAMILY PROTEIN"/>
    <property type="match status" value="1"/>
</dbReference>
<dbReference type="OrthoDB" id="9811471at2"/>
<keyword evidence="3" id="KW-1185">Reference proteome</keyword>
<dbReference type="InterPro" id="IPR000120">
    <property type="entry name" value="Amidase"/>
</dbReference>
<dbReference type="RefSeq" id="WP_091150881.1">
    <property type="nucleotide sequence ID" value="NZ_FNAI01000008.1"/>
</dbReference>
<accession>A0A1G7EL15</accession>
<protein>
    <submittedName>
        <fullName evidence="2">Asp-tRNAAsn/Glu-tRNAGln amidotransferase A subunit</fullName>
    </submittedName>
</protein>
<dbReference type="EMBL" id="FNAI01000008">
    <property type="protein sequence ID" value="SDE64106.1"/>
    <property type="molecule type" value="Genomic_DNA"/>
</dbReference>
<dbReference type="STRING" id="1391627.SAMN05216464_10866"/>
<dbReference type="Gene3D" id="3.90.1300.10">
    <property type="entry name" value="Amidase signature (AS) domain"/>
    <property type="match status" value="1"/>
</dbReference>
<reference evidence="2 3" key="1">
    <citation type="submission" date="2016-10" db="EMBL/GenBank/DDBJ databases">
        <authorList>
            <person name="de Groot N.N."/>
        </authorList>
    </citation>
    <scope>NUCLEOTIDE SEQUENCE [LARGE SCALE GENOMIC DNA]</scope>
    <source>
        <strain evidence="2 3">47C3B</strain>
    </source>
</reference>
<proteinExistence type="predicted"/>
<keyword evidence="2" id="KW-0808">Transferase</keyword>
<dbReference type="Pfam" id="PF01425">
    <property type="entry name" value="Amidase"/>
    <property type="match status" value="1"/>
</dbReference>
<dbReference type="PANTHER" id="PTHR11895">
    <property type="entry name" value="TRANSAMIDASE"/>
    <property type="match status" value="1"/>
</dbReference>
<evidence type="ECO:0000259" key="1">
    <source>
        <dbReference type="Pfam" id="PF01425"/>
    </source>
</evidence>
<name>A0A1G7EL15_9SPHI</name>
<dbReference type="Proteomes" id="UP000199072">
    <property type="component" value="Unassembled WGS sequence"/>
</dbReference>
<dbReference type="GO" id="GO:0050567">
    <property type="term" value="F:glutaminyl-tRNA synthase (glutamine-hydrolyzing) activity"/>
    <property type="evidence" value="ECO:0007669"/>
    <property type="project" value="TreeGrafter"/>
</dbReference>
<organism evidence="2 3">
    <name type="scientific">Mucilaginibacter pineti</name>
    <dbReference type="NCBI Taxonomy" id="1391627"/>
    <lineage>
        <taxon>Bacteria</taxon>
        <taxon>Pseudomonadati</taxon>
        <taxon>Bacteroidota</taxon>
        <taxon>Sphingobacteriia</taxon>
        <taxon>Sphingobacteriales</taxon>
        <taxon>Sphingobacteriaceae</taxon>
        <taxon>Mucilaginibacter</taxon>
    </lineage>
</organism>
<dbReference type="AlphaFoldDB" id="A0A1G7EL15"/>
<feature type="domain" description="Amidase" evidence="1">
    <location>
        <begin position="142"/>
        <end position="497"/>
    </location>
</feature>
<dbReference type="InterPro" id="IPR023631">
    <property type="entry name" value="Amidase_dom"/>
</dbReference>
<dbReference type="SUPFAM" id="SSF75304">
    <property type="entry name" value="Amidase signature (AS) enzymes"/>
    <property type="match status" value="1"/>
</dbReference>
<dbReference type="InterPro" id="IPR036928">
    <property type="entry name" value="AS_sf"/>
</dbReference>
<gene>
    <name evidence="2" type="ORF">SAMN05216464_10866</name>
</gene>
<evidence type="ECO:0000313" key="2">
    <source>
        <dbReference type="EMBL" id="SDE64106.1"/>
    </source>
</evidence>